<dbReference type="SUPFAM" id="SSF82771">
    <property type="entry name" value="GIY-YIG endonuclease"/>
    <property type="match status" value="1"/>
</dbReference>
<dbReference type="InterPro" id="IPR000305">
    <property type="entry name" value="GIY-YIG_endonuc"/>
</dbReference>
<name>A0A923NKI7_9FIRM</name>
<gene>
    <name evidence="7 11" type="primary">uvrC</name>
    <name evidence="11" type="ORF">H9L42_03710</name>
</gene>
<dbReference type="GO" id="GO:0009380">
    <property type="term" value="C:excinuclease repair complex"/>
    <property type="evidence" value="ECO:0007669"/>
    <property type="project" value="InterPro"/>
</dbReference>
<dbReference type="NCBIfam" id="TIGR00194">
    <property type="entry name" value="uvrC"/>
    <property type="match status" value="1"/>
</dbReference>
<keyword evidence="6 7" id="KW-0742">SOS response</keyword>
<dbReference type="SUPFAM" id="SSF47781">
    <property type="entry name" value="RuvA domain 2-like"/>
    <property type="match status" value="1"/>
</dbReference>
<dbReference type="Pfam" id="PF01541">
    <property type="entry name" value="GIY-YIG"/>
    <property type="match status" value="1"/>
</dbReference>
<dbReference type="GO" id="GO:0009381">
    <property type="term" value="F:excinuclease ABC activity"/>
    <property type="evidence" value="ECO:0007669"/>
    <property type="project" value="UniProtKB-UniRule"/>
</dbReference>
<proteinExistence type="inferred from homology"/>
<dbReference type="InterPro" id="IPR001943">
    <property type="entry name" value="UVR_dom"/>
</dbReference>
<comment type="caution">
    <text evidence="11">The sequence shown here is derived from an EMBL/GenBank/DDBJ whole genome shotgun (WGS) entry which is preliminary data.</text>
</comment>
<sequence>MFDIQENLKKLPDSPGVYLHKDKLGQVIYVGKAVSLKNRVRQYFQSSRHMDPKVRSMVSQIEEFEYITTGSEMEALILECNLIKKYSPKYNVLLRDDKTYPYIKVTMEETYPRLLKTRQVKKDGSKYFGPYSDAGAVNQIVDLLNQVYALKKCSARVFPKGFRPCLNYHIKQCDGICQGTVSPAEYREKIDHAVEFLRGRTKGILSHLEEEMRKASENLDFERAAEYRDYIMAAKALSEKQRVVLQDTKDVDLILVARGAKQRHVVLFFVRDGKLSGRETYDLQSMEEDTSDEIVAAFLKQHYSQSIHLPKEILLEKQPEEKKLLEAYLSELAGHQVRLLAPKKGEKRALLELAKKDVVEMVKTIDQRAEVRKERAQSLGKEIYTILNHMGYEDQPYNGRDYRVEAYDISNTNGVDTVGAMVVFEGLRPDKKSYRRFKIRTVEGQDDYACMQEVLFRRFRRALEGDEGFSVLPDLILMDGGKGHVNAAIEMIRAMDLDLAVAGMAKDDHHRTRSLVYIENGQMRELRLREHPLLYKYMGTVQEEVHRFAIDYHRGLRGKRMLTSVLDEIEGIGPAKRGALLDHFGSVERIKQASVEELREVKGITEKLAEKIREYFHC</sequence>
<protein>
    <recommendedName>
        <fullName evidence="7">UvrABC system protein C</fullName>
        <shortName evidence="7">Protein UvrC</shortName>
    </recommendedName>
    <alternativeName>
        <fullName evidence="7">Excinuclease ABC subunit C</fullName>
    </alternativeName>
</protein>
<keyword evidence="4 7" id="KW-0267">Excision nuclease</keyword>
<dbReference type="InterPro" id="IPR010994">
    <property type="entry name" value="RuvA_2-like"/>
</dbReference>
<keyword evidence="5 7" id="KW-0234">DNA repair</keyword>
<dbReference type="RefSeq" id="WP_187302058.1">
    <property type="nucleotide sequence ID" value="NZ_JACRYT010000002.1"/>
</dbReference>
<dbReference type="HAMAP" id="MF_00203">
    <property type="entry name" value="UvrC"/>
    <property type="match status" value="1"/>
</dbReference>
<comment type="subcellular location">
    <subcellularLocation>
        <location evidence="7">Cytoplasm</location>
    </subcellularLocation>
</comment>
<evidence type="ECO:0000259" key="9">
    <source>
        <dbReference type="PROSITE" id="PS50164"/>
    </source>
</evidence>
<dbReference type="SUPFAM" id="SSF46600">
    <property type="entry name" value="C-terminal UvrC-binding domain of UvrB"/>
    <property type="match status" value="1"/>
</dbReference>
<dbReference type="InterPro" id="IPR047296">
    <property type="entry name" value="GIY-YIG_UvrC_Cho"/>
</dbReference>
<evidence type="ECO:0000259" key="10">
    <source>
        <dbReference type="PROSITE" id="PS50165"/>
    </source>
</evidence>
<feature type="domain" description="GIY-YIG" evidence="9">
    <location>
        <begin position="13"/>
        <end position="92"/>
    </location>
</feature>
<dbReference type="InterPro" id="IPR038476">
    <property type="entry name" value="UvrC_RNase_H_dom_sf"/>
</dbReference>
<dbReference type="NCBIfam" id="NF001824">
    <property type="entry name" value="PRK00558.1-5"/>
    <property type="match status" value="1"/>
</dbReference>
<evidence type="ECO:0000256" key="6">
    <source>
        <dbReference type="ARBA" id="ARBA00023236"/>
    </source>
</evidence>
<dbReference type="AlphaFoldDB" id="A0A923NKI7"/>
<evidence type="ECO:0000256" key="1">
    <source>
        <dbReference type="ARBA" id="ARBA00022490"/>
    </source>
</evidence>
<dbReference type="GO" id="GO:0003677">
    <property type="term" value="F:DNA binding"/>
    <property type="evidence" value="ECO:0007669"/>
    <property type="project" value="UniProtKB-UniRule"/>
</dbReference>
<keyword evidence="12" id="KW-1185">Reference proteome</keyword>
<feature type="domain" description="UVR" evidence="8">
    <location>
        <begin position="202"/>
        <end position="237"/>
    </location>
</feature>
<dbReference type="InterPro" id="IPR050066">
    <property type="entry name" value="UvrABC_protein_C"/>
</dbReference>
<dbReference type="PANTHER" id="PTHR30562:SF1">
    <property type="entry name" value="UVRABC SYSTEM PROTEIN C"/>
    <property type="match status" value="1"/>
</dbReference>
<dbReference type="InterPro" id="IPR001162">
    <property type="entry name" value="UvrC_RNase_H_dom"/>
</dbReference>
<dbReference type="PANTHER" id="PTHR30562">
    <property type="entry name" value="UVRC/OXIDOREDUCTASE"/>
    <property type="match status" value="1"/>
</dbReference>
<dbReference type="Pfam" id="PF08459">
    <property type="entry name" value="UvrC_RNaseH_dom"/>
    <property type="match status" value="1"/>
</dbReference>
<dbReference type="InterPro" id="IPR004791">
    <property type="entry name" value="UvrC"/>
</dbReference>
<dbReference type="Gene3D" id="1.10.150.20">
    <property type="entry name" value="5' to 3' exonuclease, C-terminal subdomain"/>
    <property type="match status" value="1"/>
</dbReference>
<dbReference type="InterPro" id="IPR003583">
    <property type="entry name" value="Hlx-hairpin-Hlx_DNA-bd_motif"/>
</dbReference>
<reference evidence="11" key="1">
    <citation type="submission" date="2020-08" db="EMBL/GenBank/DDBJ databases">
        <title>Genome public.</title>
        <authorList>
            <person name="Liu C."/>
            <person name="Sun Q."/>
        </authorList>
    </citation>
    <scope>NUCLEOTIDE SEQUENCE</scope>
    <source>
        <strain evidence="11">BX12</strain>
    </source>
</reference>
<dbReference type="Proteomes" id="UP000602647">
    <property type="component" value="Unassembled WGS sequence"/>
</dbReference>
<dbReference type="GO" id="GO:0006289">
    <property type="term" value="P:nucleotide-excision repair"/>
    <property type="evidence" value="ECO:0007669"/>
    <property type="project" value="UniProtKB-UniRule"/>
</dbReference>
<evidence type="ECO:0000313" key="11">
    <source>
        <dbReference type="EMBL" id="MBC6678932.1"/>
    </source>
</evidence>
<dbReference type="Pfam" id="PF22920">
    <property type="entry name" value="UvrC_RNaseH"/>
    <property type="match status" value="1"/>
</dbReference>
<evidence type="ECO:0000259" key="8">
    <source>
        <dbReference type="PROSITE" id="PS50151"/>
    </source>
</evidence>
<accession>A0A923NKI7</accession>
<evidence type="ECO:0000256" key="5">
    <source>
        <dbReference type="ARBA" id="ARBA00023204"/>
    </source>
</evidence>
<dbReference type="CDD" id="cd10434">
    <property type="entry name" value="GIY-YIG_UvrC_Cho"/>
    <property type="match status" value="1"/>
</dbReference>
<dbReference type="GO" id="GO:0009432">
    <property type="term" value="P:SOS response"/>
    <property type="evidence" value="ECO:0007669"/>
    <property type="project" value="UniProtKB-UniRule"/>
</dbReference>
<dbReference type="GO" id="GO:0005737">
    <property type="term" value="C:cytoplasm"/>
    <property type="evidence" value="ECO:0007669"/>
    <property type="project" value="UniProtKB-SubCell"/>
</dbReference>
<evidence type="ECO:0000256" key="7">
    <source>
        <dbReference type="HAMAP-Rule" id="MF_00203"/>
    </source>
</evidence>
<organism evidence="11 12">
    <name type="scientific">Zhenpiania hominis</name>
    <dbReference type="NCBI Taxonomy" id="2763644"/>
    <lineage>
        <taxon>Bacteria</taxon>
        <taxon>Bacillati</taxon>
        <taxon>Bacillota</taxon>
        <taxon>Clostridia</taxon>
        <taxon>Peptostreptococcales</taxon>
        <taxon>Anaerovoracaceae</taxon>
        <taxon>Zhenpiania</taxon>
    </lineage>
</organism>
<dbReference type="InterPro" id="IPR036876">
    <property type="entry name" value="UVR_dom_sf"/>
</dbReference>
<keyword evidence="1 7" id="KW-0963">Cytoplasm</keyword>
<dbReference type="Pfam" id="PF14520">
    <property type="entry name" value="HHH_5"/>
    <property type="match status" value="1"/>
</dbReference>
<keyword evidence="2 7" id="KW-0227">DNA damage</keyword>
<evidence type="ECO:0000256" key="2">
    <source>
        <dbReference type="ARBA" id="ARBA00022763"/>
    </source>
</evidence>
<dbReference type="PROSITE" id="PS50164">
    <property type="entry name" value="GIY_YIG"/>
    <property type="match status" value="1"/>
</dbReference>
<comment type="similarity">
    <text evidence="7">Belongs to the UvrC family.</text>
</comment>
<comment type="function">
    <text evidence="7">The UvrABC repair system catalyzes the recognition and processing of DNA lesions. UvrC both incises the 5' and 3' sides of the lesion. The N-terminal half is responsible for the 3' incision and the C-terminal half is responsible for the 5' incision.</text>
</comment>
<dbReference type="Gene3D" id="4.10.860.10">
    <property type="entry name" value="UVR domain"/>
    <property type="match status" value="1"/>
</dbReference>
<comment type="subunit">
    <text evidence="7">Interacts with UvrB in an incision complex.</text>
</comment>
<feature type="domain" description="UvrC family homology region profile" evidence="10">
    <location>
        <begin position="265"/>
        <end position="492"/>
    </location>
</feature>
<keyword evidence="3 7" id="KW-0228">DNA excision</keyword>
<evidence type="ECO:0000313" key="12">
    <source>
        <dbReference type="Proteomes" id="UP000602647"/>
    </source>
</evidence>
<dbReference type="Pfam" id="PF02151">
    <property type="entry name" value="UVR"/>
    <property type="match status" value="1"/>
</dbReference>
<dbReference type="PROSITE" id="PS50151">
    <property type="entry name" value="UVR"/>
    <property type="match status" value="1"/>
</dbReference>
<evidence type="ECO:0000256" key="4">
    <source>
        <dbReference type="ARBA" id="ARBA00022881"/>
    </source>
</evidence>
<dbReference type="EMBL" id="JACRYT010000002">
    <property type="protein sequence ID" value="MBC6678932.1"/>
    <property type="molecule type" value="Genomic_DNA"/>
</dbReference>
<dbReference type="FunFam" id="3.40.1440.10:FF:000001">
    <property type="entry name" value="UvrABC system protein C"/>
    <property type="match status" value="1"/>
</dbReference>
<dbReference type="Gene3D" id="3.30.420.340">
    <property type="entry name" value="UvrC, RNAse H endonuclease domain"/>
    <property type="match status" value="1"/>
</dbReference>
<evidence type="ECO:0000256" key="3">
    <source>
        <dbReference type="ARBA" id="ARBA00022769"/>
    </source>
</evidence>
<dbReference type="Gene3D" id="3.40.1440.10">
    <property type="entry name" value="GIY-YIG endonuclease"/>
    <property type="match status" value="1"/>
</dbReference>
<dbReference type="PROSITE" id="PS50165">
    <property type="entry name" value="UVRC"/>
    <property type="match status" value="1"/>
</dbReference>
<dbReference type="SMART" id="SM00278">
    <property type="entry name" value="HhH1"/>
    <property type="match status" value="2"/>
</dbReference>
<dbReference type="SMART" id="SM00465">
    <property type="entry name" value="GIYc"/>
    <property type="match status" value="1"/>
</dbReference>
<dbReference type="InterPro" id="IPR035901">
    <property type="entry name" value="GIY-YIG_endonuc_sf"/>
</dbReference>